<accession>A0A2U1IW11</accession>
<keyword evidence="2" id="KW-1185">Reference proteome</keyword>
<proteinExistence type="predicted"/>
<sequence length="156" mass="18075">MVVLGDFNLVRDNSIDRFLASKKSNKWHKLDGLLEKLNLKHLNKYINIYTRVGNTSNHLKLFTALNSEIEQKILRDTSLWKMNNSLLDDSSLIDSIEPVIKEFSHSTIDSKGWELLKEKIKDTYIQYSTSKSRSINVEMESLYSKLSSPDINLHTE</sequence>
<dbReference type="AlphaFoldDB" id="A0A2U1IW11"/>
<protein>
    <recommendedName>
        <fullName evidence="3">Endonuclease/exonuclease/phosphatase domain-containing protein</fullName>
    </recommendedName>
</protein>
<name>A0A2U1IW11_SMIAN</name>
<evidence type="ECO:0008006" key="3">
    <source>
        <dbReference type="Google" id="ProtNLM"/>
    </source>
</evidence>
<gene>
    <name evidence="1" type="ORF">BB558_007070</name>
</gene>
<comment type="caution">
    <text evidence="1">The sequence shown here is derived from an EMBL/GenBank/DDBJ whole genome shotgun (WGS) entry which is preliminary data.</text>
</comment>
<organism evidence="1 2">
    <name type="scientific">Smittium angustum</name>
    <dbReference type="NCBI Taxonomy" id="133377"/>
    <lineage>
        <taxon>Eukaryota</taxon>
        <taxon>Fungi</taxon>
        <taxon>Fungi incertae sedis</taxon>
        <taxon>Zoopagomycota</taxon>
        <taxon>Kickxellomycotina</taxon>
        <taxon>Harpellomycetes</taxon>
        <taxon>Harpellales</taxon>
        <taxon>Legeriomycetaceae</taxon>
        <taxon>Smittium</taxon>
    </lineage>
</organism>
<evidence type="ECO:0000313" key="1">
    <source>
        <dbReference type="EMBL" id="PVZ96996.1"/>
    </source>
</evidence>
<reference evidence="1 2" key="1">
    <citation type="journal article" date="2018" name="MBio">
        <title>Comparative Genomics Reveals the Core Gene Toolbox for the Fungus-Insect Symbiosis.</title>
        <authorList>
            <person name="Wang Y."/>
            <person name="Stata M."/>
            <person name="Wang W."/>
            <person name="Stajich J.E."/>
            <person name="White M.M."/>
            <person name="Moncalvo J.M."/>
        </authorList>
    </citation>
    <scope>NUCLEOTIDE SEQUENCE [LARGE SCALE GENOMIC DNA]</scope>
    <source>
        <strain evidence="1 2">AUS-126-30</strain>
    </source>
</reference>
<evidence type="ECO:0000313" key="2">
    <source>
        <dbReference type="Proteomes" id="UP000245591"/>
    </source>
</evidence>
<dbReference type="Proteomes" id="UP000245591">
    <property type="component" value="Unassembled WGS sequence"/>
</dbReference>
<dbReference type="EMBL" id="MBFU01001030">
    <property type="protein sequence ID" value="PVZ96996.1"/>
    <property type="molecule type" value="Genomic_DNA"/>
</dbReference>